<dbReference type="NCBIfam" id="TIGR00964">
    <property type="entry name" value="secE_bact"/>
    <property type="match status" value="1"/>
</dbReference>
<dbReference type="GO" id="GO:0005886">
    <property type="term" value="C:plasma membrane"/>
    <property type="evidence" value="ECO:0007669"/>
    <property type="project" value="UniProtKB-UniRule"/>
</dbReference>
<feature type="transmembrane region" description="Helical" evidence="9">
    <location>
        <begin position="12"/>
        <end position="38"/>
    </location>
</feature>
<dbReference type="GO" id="GO:0008320">
    <property type="term" value="F:protein transmembrane transporter activity"/>
    <property type="evidence" value="ECO:0007669"/>
    <property type="project" value="UniProtKB-UniRule"/>
</dbReference>
<evidence type="ECO:0000256" key="8">
    <source>
        <dbReference type="ARBA" id="ARBA00023136"/>
    </source>
</evidence>
<feature type="transmembrane region" description="Helical" evidence="9">
    <location>
        <begin position="117"/>
        <end position="142"/>
    </location>
</feature>
<dbReference type="InterPro" id="IPR005807">
    <property type="entry name" value="SecE_bac"/>
</dbReference>
<keyword evidence="7 9" id="KW-0811">Translocation</keyword>
<evidence type="ECO:0000256" key="9">
    <source>
        <dbReference type="HAMAP-Rule" id="MF_00422"/>
    </source>
</evidence>
<organism evidence="10 11">
    <name type="scientific">Candidatus Scalindua arabica</name>
    <dbReference type="NCBI Taxonomy" id="1127984"/>
    <lineage>
        <taxon>Bacteria</taxon>
        <taxon>Pseudomonadati</taxon>
        <taxon>Planctomycetota</taxon>
        <taxon>Candidatus Brocadiia</taxon>
        <taxon>Candidatus Brocadiales</taxon>
        <taxon>Candidatus Scalinduaceae</taxon>
        <taxon>Candidatus Scalindua</taxon>
    </lineage>
</organism>
<dbReference type="GO" id="GO:0006605">
    <property type="term" value="P:protein targeting"/>
    <property type="evidence" value="ECO:0007669"/>
    <property type="project" value="UniProtKB-UniRule"/>
</dbReference>
<dbReference type="Gene3D" id="1.20.5.1030">
    <property type="entry name" value="Preprotein translocase secy subunit"/>
    <property type="match status" value="1"/>
</dbReference>
<evidence type="ECO:0000256" key="5">
    <source>
        <dbReference type="ARBA" id="ARBA00022927"/>
    </source>
</evidence>
<comment type="function">
    <text evidence="9">Essential subunit of the Sec protein translocation channel SecYEG. Clamps together the 2 halves of SecY. May contact the channel plug during translocation.</text>
</comment>
<dbReference type="GO" id="GO:0009306">
    <property type="term" value="P:protein secretion"/>
    <property type="evidence" value="ECO:0007669"/>
    <property type="project" value="UniProtKB-UniRule"/>
</dbReference>
<evidence type="ECO:0000256" key="1">
    <source>
        <dbReference type="ARBA" id="ARBA00004370"/>
    </source>
</evidence>
<dbReference type="AlphaFoldDB" id="A0A941W467"/>
<dbReference type="EMBL" id="JAANXD010000030">
    <property type="protein sequence ID" value="MBS1257665.1"/>
    <property type="molecule type" value="Genomic_DNA"/>
</dbReference>
<dbReference type="PROSITE" id="PS01067">
    <property type="entry name" value="SECE_SEC61G"/>
    <property type="match status" value="1"/>
</dbReference>
<comment type="caution">
    <text evidence="9">Lacks conserved residue(s) required for the propagation of feature annotation.</text>
</comment>
<evidence type="ECO:0000256" key="2">
    <source>
        <dbReference type="ARBA" id="ARBA00022448"/>
    </source>
</evidence>
<dbReference type="InterPro" id="IPR001901">
    <property type="entry name" value="Translocase_SecE/Sec61-g"/>
</dbReference>
<feature type="transmembrane region" description="Helical" evidence="9">
    <location>
        <begin position="58"/>
        <end position="85"/>
    </location>
</feature>
<reference evidence="10" key="1">
    <citation type="journal article" date="2021" name="ISME J.">
        <title>Fine-scale metabolic discontinuity in a stratified prokaryote microbiome of a Red Sea deep halocline.</title>
        <authorList>
            <person name="Michoud G."/>
            <person name="Ngugi D.K."/>
            <person name="Barozzi A."/>
            <person name="Merlino G."/>
            <person name="Calleja M.L."/>
            <person name="Delgado-Huertas A."/>
            <person name="Moran X.A.G."/>
            <person name="Daffonchio D."/>
        </authorList>
    </citation>
    <scope>NUCLEOTIDE SEQUENCE</scope>
    <source>
        <strain evidence="10">SuakinDeep_MAG55_1</strain>
    </source>
</reference>
<comment type="caution">
    <text evidence="10">The sequence shown here is derived from an EMBL/GenBank/DDBJ whole genome shotgun (WGS) entry which is preliminary data.</text>
</comment>
<evidence type="ECO:0000313" key="10">
    <source>
        <dbReference type="EMBL" id="MBS1257665.1"/>
    </source>
</evidence>
<evidence type="ECO:0000313" key="11">
    <source>
        <dbReference type="Proteomes" id="UP000722750"/>
    </source>
</evidence>
<accession>A0A941W467</accession>
<keyword evidence="6 9" id="KW-1133">Transmembrane helix</keyword>
<comment type="subcellular location">
    <subcellularLocation>
        <location evidence="1">Membrane</location>
    </subcellularLocation>
</comment>
<dbReference type="Pfam" id="PF00584">
    <property type="entry name" value="SecE"/>
    <property type="match status" value="1"/>
</dbReference>
<protein>
    <recommendedName>
        <fullName evidence="9">Protein translocase subunit SecE</fullName>
    </recommendedName>
</protein>
<comment type="subunit">
    <text evidence="9">Component of the Sec protein translocase complex. Heterotrimer consisting of SecY, SecE and SecG subunits. The heterotrimers can form oligomers, although 1 heterotrimer is thought to be able to translocate proteins. Interacts with the ribosome. Interacts with SecDF, and other proteins may be involved. Interacts with SecA.</text>
</comment>
<sequence length="152" mass="16572">MTFQIYRKGMGVYARSAVAGLFGLAAIFAAYSLYGALIDLPEFYAGARVPVLDISLTWGVAGSCALFVLCGIFICLFTTGFEIGLKGLDNRSKKAVEFFIDTQAELQKVSWPTRSELIGSTIVVIVCLVVLGVYVFCVDWIVSTFMKAIEIL</sequence>
<comment type="similarity">
    <text evidence="9">Belongs to the SecE/SEC61-gamma family.</text>
</comment>
<dbReference type="HAMAP" id="MF_00422">
    <property type="entry name" value="SecE"/>
    <property type="match status" value="1"/>
</dbReference>
<keyword evidence="5 9" id="KW-0653">Protein transport</keyword>
<gene>
    <name evidence="9" type="primary">secE</name>
    <name evidence="10" type="ORF">MAG551_00709</name>
</gene>
<dbReference type="PANTHER" id="PTHR33910">
    <property type="entry name" value="PROTEIN TRANSLOCASE SUBUNIT SECE"/>
    <property type="match status" value="1"/>
</dbReference>
<keyword evidence="3 9" id="KW-1003">Cell membrane</keyword>
<keyword evidence="4 9" id="KW-0812">Transmembrane</keyword>
<keyword evidence="8 9" id="KW-0472">Membrane</keyword>
<evidence type="ECO:0000256" key="3">
    <source>
        <dbReference type="ARBA" id="ARBA00022475"/>
    </source>
</evidence>
<evidence type="ECO:0000256" key="4">
    <source>
        <dbReference type="ARBA" id="ARBA00022692"/>
    </source>
</evidence>
<dbReference type="InterPro" id="IPR038379">
    <property type="entry name" value="SecE_sf"/>
</dbReference>
<keyword evidence="2 9" id="KW-0813">Transport</keyword>
<evidence type="ECO:0000256" key="6">
    <source>
        <dbReference type="ARBA" id="ARBA00022989"/>
    </source>
</evidence>
<evidence type="ECO:0000256" key="7">
    <source>
        <dbReference type="ARBA" id="ARBA00023010"/>
    </source>
</evidence>
<dbReference type="GO" id="GO:0065002">
    <property type="term" value="P:intracellular protein transmembrane transport"/>
    <property type="evidence" value="ECO:0007669"/>
    <property type="project" value="UniProtKB-UniRule"/>
</dbReference>
<dbReference type="PANTHER" id="PTHR33910:SF1">
    <property type="entry name" value="PROTEIN TRANSLOCASE SUBUNIT SECE"/>
    <property type="match status" value="1"/>
</dbReference>
<dbReference type="GO" id="GO:0043952">
    <property type="term" value="P:protein transport by the Sec complex"/>
    <property type="evidence" value="ECO:0007669"/>
    <property type="project" value="UniProtKB-UniRule"/>
</dbReference>
<proteinExistence type="inferred from homology"/>
<dbReference type="Proteomes" id="UP000722750">
    <property type="component" value="Unassembled WGS sequence"/>
</dbReference>
<name>A0A941W467_9BACT</name>